<name>A0A9J6DKV4_RHIMP</name>
<reference evidence="2" key="1">
    <citation type="journal article" date="2020" name="Cell">
        <title>Large-Scale Comparative Analyses of Tick Genomes Elucidate Their Genetic Diversity and Vector Capacities.</title>
        <authorList>
            <consortium name="Tick Genome and Microbiome Consortium (TIGMIC)"/>
            <person name="Jia N."/>
            <person name="Wang J."/>
            <person name="Shi W."/>
            <person name="Du L."/>
            <person name="Sun Y."/>
            <person name="Zhan W."/>
            <person name="Jiang J.F."/>
            <person name="Wang Q."/>
            <person name="Zhang B."/>
            <person name="Ji P."/>
            <person name="Bell-Sakyi L."/>
            <person name="Cui X.M."/>
            <person name="Yuan T.T."/>
            <person name="Jiang B.G."/>
            <person name="Yang W.F."/>
            <person name="Lam T.T."/>
            <person name="Chang Q.C."/>
            <person name="Ding S.J."/>
            <person name="Wang X.J."/>
            <person name="Zhu J.G."/>
            <person name="Ruan X.D."/>
            <person name="Zhao L."/>
            <person name="Wei J.T."/>
            <person name="Ye R.Z."/>
            <person name="Que T.C."/>
            <person name="Du C.H."/>
            <person name="Zhou Y.H."/>
            <person name="Cheng J.X."/>
            <person name="Dai P.F."/>
            <person name="Guo W.B."/>
            <person name="Han X.H."/>
            <person name="Huang E.J."/>
            <person name="Li L.F."/>
            <person name="Wei W."/>
            <person name="Gao Y.C."/>
            <person name="Liu J.Z."/>
            <person name="Shao H.Z."/>
            <person name="Wang X."/>
            <person name="Wang C.C."/>
            <person name="Yang T.C."/>
            <person name="Huo Q.B."/>
            <person name="Li W."/>
            <person name="Chen H.Y."/>
            <person name="Chen S.E."/>
            <person name="Zhou L.G."/>
            <person name="Ni X.B."/>
            <person name="Tian J.H."/>
            <person name="Sheng Y."/>
            <person name="Liu T."/>
            <person name="Pan Y.S."/>
            <person name="Xia L.Y."/>
            <person name="Li J."/>
            <person name="Zhao F."/>
            <person name="Cao W.C."/>
        </authorList>
    </citation>
    <scope>NUCLEOTIDE SEQUENCE</scope>
    <source>
        <strain evidence="2">Rmic-2018</strain>
    </source>
</reference>
<keyword evidence="1" id="KW-0812">Transmembrane</keyword>
<comment type="caution">
    <text evidence="2">The sequence shown here is derived from an EMBL/GenBank/DDBJ whole genome shotgun (WGS) entry which is preliminary data.</text>
</comment>
<keyword evidence="3" id="KW-1185">Reference proteome</keyword>
<keyword evidence="1" id="KW-1133">Transmembrane helix</keyword>
<evidence type="ECO:0000313" key="2">
    <source>
        <dbReference type="EMBL" id="KAH8022505.1"/>
    </source>
</evidence>
<sequence>MVEEERKDVEDIRTSEEFKTRSFAFCATVVLGGMASIIILLCLFEPPIQSVVTPTFCCPKVMEEILWAANFSVNPCQDAYEYTCSRRTTSATIYFEKQASIFSSDPLSGFPLTRAGRAIAAYYRSCLGGFATNASVARQSAEAVLKYTHITSPMAPERLLELILELPLKYSIPSVLDLRIQTVPGDEFSTILVVKMPTTSRFPIVFGSRELVEIKTDIINTINDALMSNVNMSDVDKFLQDLNSTQKREETNSIVSLLSLTTRITAKQWVEALSRLLNYDTLFEIAGVPLHILNATLEKFLNPEDQPETTAMALISSSIHLASRITTHAKFSQDRNSFCELHAQQLRPLWIQDGIGYFSTSPQDIGIRSTYSTLVGVILQQIANMMTSEDLEKLTMQLNNVRLLLPSEVVRKDDELPVFDFTFAQAYLEGREYMFRTSMYRTRTLGVGVDFIEDVEKETTTSRGRTLTVPLIIYRMFQLKN</sequence>
<gene>
    <name evidence="2" type="ORF">HPB51_025068</name>
</gene>
<accession>A0A9J6DKV4</accession>
<protein>
    <recommendedName>
        <fullName evidence="4">Peptidase M13 N-terminal domain-containing protein</fullName>
    </recommendedName>
</protein>
<feature type="transmembrane region" description="Helical" evidence="1">
    <location>
        <begin position="23"/>
        <end position="44"/>
    </location>
</feature>
<evidence type="ECO:0000256" key="1">
    <source>
        <dbReference type="SAM" id="Phobius"/>
    </source>
</evidence>
<reference evidence="2" key="2">
    <citation type="submission" date="2021-09" db="EMBL/GenBank/DDBJ databases">
        <authorList>
            <person name="Jia N."/>
            <person name="Wang J."/>
            <person name="Shi W."/>
            <person name="Du L."/>
            <person name="Sun Y."/>
            <person name="Zhan W."/>
            <person name="Jiang J."/>
            <person name="Wang Q."/>
            <person name="Zhang B."/>
            <person name="Ji P."/>
            <person name="Sakyi L.B."/>
            <person name="Cui X."/>
            <person name="Yuan T."/>
            <person name="Jiang B."/>
            <person name="Yang W."/>
            <person name="Lam T.T.-Y."/>
            <person name="Chang Q."/>
            <person name="Ding S."/>
            <person name="Wang X."/>
            <person name="Zhu J."/>
            <person name="Ruan X."/>
            <person name="Zhao L."/>
            <person name="Wei J."/>
            <person name="Que T."/>
            <person name="Du C."/>
            <person name="Cheng J."/>
            <person name="Dai P."/>
            <person name="Han X."/>
            <person name="Huang E."/>
            <person name="Gao Y."/>
            <person name="Liu J."/>
            <person name="Shao H."/>
            <person name="Ye R."/>
            <person name="Li L."/>
            <person name="Wei W."/>
            <person name="Wang X."/>
            <person name="Wang C."/>
            <person name="Huo Q."/>
            <person name="Li W."/>
            <person name="Guo W."/>
            <person name="Chen H."/>
            <person name="Chen S."/>
            <person name="Zhou L."/>
            <person name="Zhou L."/>
            <person name="Ni X."/>
            <person name="Tian J."/>
            <person name="Zhou Y."/>
            <person name="Sheng Y."/>
            <person name="Liu T."/>
            <person name="Pan Y."/>
            <person name="Xia L."/>
            <person name="Li J."/>
            <person name="Zhao F."/>
            <person name="Cao W."/>
        </authorList>
    </citation>
    <scope>NUCLEOTIDE SEQUENCE</scope>
    <source>
        <strain evidence="2">Rmic-2018</strain>
        <tissue evidence="2">Larvae</tissue>
    </source>
</reference>
<dbReference type="EMBL" id="JABSTU010000009">
    <property type="protein sequence ID" value="KAH8022505.1"/>
    <property type="molecule type" value="Genomic_DNA"/>
</dbReference>
<dbReference type="Proteomes" id="UP000821866">
    <property type="component" value="Chromosome 7"/>
</dbReference>
<evidence type="ECO:0008006" key="4">
    <source>
        <dbReference type="Google" id="ProtNLM"/>
    </source>
</evidence>
<dbReference type="SUPFAM" id="SSF55486">
    <property type="entry name" value="Metalloproteases ('zincins'), catalytic domain"/>
    <property type="match status" value="1"/>
</dbReference>
<evidence type="ECO:0000313" key="3">
    <source>
        <dbReference type="Proteomes" id="UP000821866"/>
    </source>
</evidence>
<keyword evidence="1" id="KW-0472">Membrane</keyword>
<organism evidence="2 3">
    <name type="scientific">Rhipicephalus microplus</name>
    <name type="common">Cattle tick</name>
    <name type="synonym">Boophilus microplus</name>
    <dbReference type="NCBI Taxonomy" id="6941"/>
    <lineage>
        <taxon>Eukaryota</taxon>
        <taxon>Metazoa</taxon>
        <taxon>Ecdysozoa</taxon>
        <taxon>Arthropoda</taxon>
        <taxon>Chelicerata</taxon>
        <taxon>Arachnida</taxon>
        <taxon>Acari</taxon>
        <taxon>Parasitiformes</taxon>
        <taxon>Ixodida</taxon>
        <taxon>Ixodoidea</taxon>
        <taxon>Ixodidae</taxon>
        <taxon>Rhipicephalinae</taxon>
        <taxon>Rhipicephalus</taxon>
        <taxon>Boophilus</taxon>
    </lineage>
</organism>
<dbReference type="AlphaFoldDB" id="A0A9J6DKV4"/>
<proteinExistence type="predicted"/>